<name>A0ACB5TB83_AMBMO</name>
<proteinExistence type="predicted"/>
<gene>
    <name evidence="1" type="ORF">Amon02_000704200</name>
</gene>
<protein>
    <submittedName>
        <fullName evidence="1">Unnamed protein product</fullName>
    </submittedName>
</protein>
<sequence length="224" mass="26214">MCMRNPTHVYNHSRNSSTPLSDYSINMNINDSSSSSNTTPDPADLLEFQQLEFDPSLDLSNMDQYQSKNYKVKPVYQKIETEKLGGESSNENDENPPSYDKLYQAQPRLPAYRDLEKMEAGEYIEDDSQQLTEEEENARKKVHRRRMIHYLFIWLIMLFFLFPFDSVPFGCDMTDDSDEFLDQEALTYQMPTTSGFNKGNIVYSITFPVEEEAQYESDTMWIIF</sequence>
<reference evidence="1" key="1">
    <citation type="submission" date="2023-04" db="EMBL/GenBank/DDBJ databases">
        <title>Ambrosiozyma monospora NBRC 10751.</title>
        <authorList>
            <person name="Ichikawa N."/>
            <person name="Sato H."/>
            <person name="Tonouchi N."/>
        </authorList>
    </citation>
    <scope>NUCLEOTIDE SEQUENCE</scope>
    <source>
        <strain evidence="1">NBRC 10751</strain>
    </source>
</reference>
<comment type="caution">
    <text evidence="1">The sequence shown here is derived from an EMBL/GenBank/DDBJ whole genome shotgun (WGS) entry which is preliminary data.</text>
</comment>
<keyword evidence="2" id="KW-1185">Reference proteome</keyword>
<evidence type="ECO:0000313" key="1">
    <source>
        <dbReference type="EMBL" id="GME84714.1"/>
    </source>
</evidence>
<evidence type="ECO:0000313" key="2">
    <source>
        <dbReference type="Proteomes" id="UP001165064"/>
    </source>
</evidence>
<dbReference type="Proteomes" id="UP001165064">
    <property type="component" value="Unassembled WGS sequence"/>
</dbReference>
<accession>A0ACB5TB83</accession>
<organism evidence="1 2">
    <name type="scientific">Ambrosiozyma monospora</name>
    <name type="common">Yeast</name>
    <name type="synonym">Endomycopsis monosporus</name>
    <dbReference type="NCBI Taxonomy" id="43982"/>
    <lineage>
        <taxon>Eukaryota</taxon>
        <taxon>Fungi</taxon>
        <taxon>Dikarya</taxon>
        <taxon>Ascomycota</taxon>
        <taxon>Saccharomycotina</taxon>
        <taxon>Pichiomycetes</taxon>
        <taxon>Pichiales</taxon>
        <taxon>Pichiaceae</taxon>
        <taxon>Ambrosiozyma</taxon>
    </lineage>
</organism>
<dbReference type="EMBL" id="BSXS01005706">
    <property type="protein sequence ID" value="GME84714.1"/>
    <property type="molecule type" value="Genomic_DNA"/>
</dbReference>